<feature type="compositionally biased region" description="Basic and acidic residues" evidence="1">
    <location>
        <begin position="90"/>
        <end position="109"/>
    </location>
</feature>
<name>A0A6J7WEA0_9CAUD</name>
<proteinExistence type="predicted"/>
<reference evidence="3" key="1">
    <citation type="submission" date="2020-05" db="EMBL/GenBank/DDBJ databases">
        <authorList>
            <person name="Chiriac C."/>
            <person name="Salcher M."/>
            <person name="Ghai R."/>
            <person name="Kavagutti S V."/>
        </authorList>
    </citation>
    <scope>NUCLEOTIDE SEQUENCE</scope>
</reference>
<protein>
    <submittedName>
        <fullName evidence="3">Uncharacterized protein</fullName>
    </submittedName>
</protein>
<dbReference type="EMBL" id="LR798202">
    <property type="protein sequence ID" value="CAB5171029.1"/>
    <property type="molecule type" value="Genomic_DNA"/>
</dbReference>
<organism evidence="3">
    <name type="scientific">uncultured Caudovirales phage</name>
    <dbReference type="NCBI Taxonomy" id="2100421"/>
    <lineage>
        <taxon>Viruses</taxon>
        <taxon>Duplodnaviria</taxon>
        <taxon>Heunggongvirae</taxon>
        <taxon>Uroviricota</taxon>
        <taxon>Caudoviricetes</taxon>
        <taxon>Peduoviridae</taxon>
        <taxon>Maltschvirus</taxon>
        <taxon>Maltschvirus maltsch</taxon>
    </lineage>
</organism>
<dbReference type="EMBL" id="LR796144">
    <property type="protein sequence ID" value="CAB4121262.1"/>
    <property type="molecule type" value="Genomic_DNA"/>
</dbReference>
<evidence type="ECO:0000313" key="2">
    <source>
        <dbReference type="EMBL" id="CAB4121262.1"/>
    </source>
</evidence>
<feature type="region of interest" description="Disordered" evidence="1">
    <location>
        <begin position="83"/>
        <end position="109"/>
    </location>
</feature>
<accession>A0A6J7WEA0</accession>
<gene>
    <name evidence="3" type="ORF">UFOVP154_64</name>
    <name evidence="2" type="ORF">UFOVP8_49</name>
</gene>
<evidence type="ECO:0000313" key="3">
    <source>
        <dbReference type="EMBL" id="CAB5171029.1"/>
    </source>
</evidence>
<evidence type="ECO:0000256" key="1">
    <source>
        <dbReference type="SAM" id="MobiDB-lite"/>
    </source>
</evidence>
<sequence>MTRATQFYTYTLGDELEVDVGYHVSSYGCAAQTIGPPERCYPAESAEVELVSAVIRAKGQPDMDILPYLPASMTDEISSLCCEDAAEQEQAAREAAAESKWEAEREDAL</sequence>